<organism evidence="1">
    <name type="scientific">Spodoptera frugiperda</name>
    <name type="common">Fall armyworm</name>
    <dbReference type="NCBI Taxonomy" id="7108"/>
    <lineage>
        <taxon>Eukaryota</taxon>
        <taxon>Metazoa</taxon>
        <taxon>Ecdysozoa</taxon>
        <taxon>Arthropoda</taxon>
        <taxon>Hexapoda</taxon>
        <taxon>Insecta</taxon>
        <taxon>Pterygota</taxon>
        <taxon>Neoptera</taxon>
        <taxon>Endopterygota</taxon>
        <taxon>Lepidoptera</taxon>
        <taxon>Glossata</taxon>
        <taxon>Ditrysia</taxon>
        <taxon>Noctuoidea</taxon>
        <taxon>Noctuidae</taxon>
        <taxon>Amphipyrinae</taxon>
        <taxon>Spodoptera</taxon>
    </lineage>
</organism>
<dbReference type="EMBL" id="ODYU01000005">
    <property type="protein sequence ID" value="SOQ34057.1"/>
    <property type="molecule type" value="Genomic_DNA"/>
</dbReference>
<protein>
    <submittedName>
        <fullName evidence="1">SFRICE_005866</fullName>
    </submittedName>
</protein>
<sequence>MLRHALNNQCLSTAPCRKLINLFGAFGHLTSQEFQHTEDEFPKCTELFCHLGDGVLAGAGCLDLSLECLHLLRDQVLQGRELLLQGFLC</sequence>
<reference evidence="1" key="1">
    <citation type="submission" date="2016-07" db="EMBL/GenBank/DDBJ databases">
        <authorList>
            <person name="Bretaudeau A."/>
        </authorList>
    </citation>
    <scope>NUCLEOTIDE SEQUENCE</scope>
    <source>
        <strain evidence="1">Rice</strain>
        <tissue evidence="1">Whole body</tissue>
    </source>
</reference>
<dbReference type="AlphaFoldDB" id="A0A2H1UZN0"/>
<accession>A0A2H1UZN0</accession>
<proteinExistence type="predicted"/>
<gene>
    <name evidence="1" type="ORF">SFRICE_005866</name>
</gene>
<evidence type="ECO:0000313" key="1">
    <source>
        <dbReference type="EMBL" id="SOQ34057.1"/>
    </source>
</evidence>
<name>A0A2H1UZN0_SPOFR</name>